<dbReference type="EnsemblFungi" id="CEF79415">
    <property type="protein sequence ID" value="CEF79415"/>
    <property type="gene ID" value="FGRRES_12260"/>
</dbReference>
<reference evidence="3 4" key="2">
    <citation type="journal article" date="2010" name="Nature">
        <title>Comparative genomics reveals mobile pathogenicity chromosomes in Fusarium.</title>
        <authorList>
            <person name="Ma L.J."/>
            <person name="van der Does H.C."/>
            <person name="Borkovich K.A."/>
            <person name="Coleman J.J."/>
            <person name="Daboussi M.J."/>
            <person name="Di Pietro A."/>
            <person name="Dufresne M."/>
            <person name="Freitag M."/>
            <person name="Grabherr M."/>
            <person name="Henrissat B."/>
            <person name="Houterman P.M."/>
            <person name="Kang S."/>
            <person name="Shim W.B."/>
            <person name="Woloshuk C."/>
            <person name="Xie X."/>
            <person name="Xu J.R."/>
            <person name="Antoniw J."/>
            <person name="Baker S.E."/>
            <person name="Bluhm B.H."/>
            <person name="Breakspear A."/>
            <person name="Brown D.W."/>
            <person name="Butchko R.A."/>
            <person name="Chapman S."/>
            <person name="Coulson R."/>
            <person name="Coutinho P.M."/>
            <person name="Danchin E.G."/>
            <person name="Diener A."/>
            <person name="Gale L.R."/>
            <person name="Gardiner D.M."/>
            <person name="Goff S."/>
            <person name="Hammond-Kosack K.E."/>
            <person name="Hilburn K."/>
            <person name="Hua-Van A."/>
            <person name="Jonkers W."/>
            <person name="Kazan K."/>
            <person name="Kodira C.D."/>
            <person name="Koehrsen M."/>
            <person name="Kumar L."/>
            <person name="Lee Y.H."/>
            <person name="Li L."/>
            <person name="Manners J.M."/>
            <person name="Miranda-Saavedra D."/>
            <person name="Mukherjee M."/>
            <person name="Park G."/>
            <person name="Park J."/>
            <person name="Park S.Y."/>
            <person name="Proctor R.H."/>
            <person name="Regev A."/>
            <person name="Ruiz-Roldan M.C."/>
            <person name="Sain D."/>
            <person name="Sakthikumar S."/>
            <person name="Sykes S."/>
            <person name="Schwartz D.C."/>
            <person name="Turgeon B.G."/>
            <person name="Wapinski I."/>
            <person name="Yoder O."/>
            <person name="Young S."/>
            <person name="Zeng Q."/>
            <person name="Zhou S."/>
            <person name="Galagan J."/>
            <person name="Cuomo C.A."/>
            <person name="Kistler H.C."/>
            <person name="Rep M."/>
        </authorList>
    </citation>
    <scope>GENOME REANNOTATION</scope>
    <source>
        <strain evidence="4">ATCC MYA-4620 / CBS 123657 / FGSC 9075 / NRRL 31084 / PH-1</strain>
        <strain evidence="3">PH-1 / ATCC MYA-4620 / FGSC 9075 / NRRL 31084</strain>
    </source>
</reference>
<reference evidence="3" key="5">
    <citation type="submission" date="2017-01" db="UniProtKB">
        <authorList>
            <consortium name="EnsemblFungi"/>
        </authorList>
    </citation>
    <scope>IDENTIFICATION</scope>
    <source>
        <strain evidence="3">PH-1 / ATCC MYA-4620 / FGSC 9075 / NRRL 31084</strain>
    </source>
</reference>
<reference evidence="2 4" key="4">
    <citation type="journal article" date="2015" name="BMC Genomics">
        <title>The completed genome sequence of the pathogenic ascomycete fungus Fusarium graminearum.</title>
        <authorList>
            <person name="King R."/>
            <person name="Urban M."/>
            <person name="Hammond-Kosack M.C."/>
            <person name="Hassani-Pak K."/>
            <person name="Hammond-Kosack K.E."/>
        </authorList>
    </citation>
    <scope>NUCLEOTIDE SEQUENCE [LARGE SCALE GENOMIC DNA]</scope>
    <source>
        <strain evidence="4">ATCC MYA-4620 / CBS 123657 / FGSC 9075 / NRRL 31084 / PH-1</strain>
        <strain evidence="2">PH-1</strain>
    </source>
</reference>
<evidence type="ECO:0000313" key="4">
    <source>
        <dbReference type="Proteomes" id="UP000070720"/>
    </source>
</evidence>
<proteinExistence type="predicted"/>
<evidence type="ECO:0000313" key="3">
    <source>
        <dbReference type="EnsemblFungi" id="CEF79415"/>
    </source>
</evidence>
<evidence type="ECO:0000256" key="1">
    <source>
        <dbReference type="SAM" id="MobiDB-lite"/>
    </source>
</evidence>
<dbReference type="KEGG" id="fgr:FGSG_12260"/>
<name>I1S5Y9_GIBZE</name>
<protein>
    <submittedName>
        <fullName evidence="2">Chromosome 2, complete genome</fullName>
    </submittedName>
</protein>
<dbReference type="Proteomes" id="UP000070720">
    <property type="component" value="Chromosome 2"/>
</dbReference>
<organism evidence="3">
    <name type="scientific">Gibberella zeae (strain ATCC MYA-4620 / CBS 123657 / FGSC 9075 / NRRL 31084 / PH-1)</name>
    <name type="common">Wheat head blight fungus</name>
    <name type="synonym">Fusarium graminearum</name>
    <dbReference type="NCBI Taxonomy" id="229533"/>
    <lineage>
        <taxon>Eukaryota</taxon>
        <taxon>Fungi</taxon>
        <taxon>Dikarya</taxon>
        <taxon>Ascomycota</taxon>
        <taxon>Pezizomycotina</taxon>
        <taxon>Sordariomycetes</taxon>
        <taxon>Hypocreomycetidae</taxon>
        <taxon>Hypocreales</taxon>
        <taxon>Nectriaceae</taxon>
        <taxon>Fusarium</taxon>
    </lineage>
</organism>
<reference evidence="3 4" key="1">
    <citation type="journal article" date="2007" name="Science">
        <title>The Fusarium graminearum genome reveals a link between localized polymorphism and pathogen specialization.</title>
        <authorList>
            <person name="Cuomo C.A."/>
            <person name="Gueldener U."/>
            <person name="Xu J.-R."/>
            <person name="Trail F."/>
            <person name="Turgeon B.G."/>
            <person name="Di Pietro A."/>
            <person name="Walton J.D."/>
            <person name="Ma L.-J."/>
            <person name="Baker S.E."/>
            <person name="Rep M."/>
            <person name="Adam G."/>
            <person name="Antoniw J."/>
            <person name="Baldwin T."/>
            <person name="Calvo S.E."/>
            <person name="Chang Y.-L."/>
            <person name="DeCaprio D."/>
            <person name="Gale L.R."/>
            <person name="Gnerre S."/>
            <person name="Goswami R.S."/>
            <person name="Hammond-Kosack K."/>
            <person name="Harris L.J."/>
            <person name="Hilburn K."/>
            <person name="Kennell J.C."/>
            <person name="Kroken S."/>
            <person name="Magnuson J.K."/>
            <person name="Mannhaupt G."/>
            <person name="Mauceli E.W."/>
            <person name="Mewes H.-W."/>
            <person name="Mitterbauer R."/>
            <person name="Muehlbauer G."/>
            <person name="Muensterkoetter M."/>
            <person name="Nelson D."/>
            <person name="O'Donnell K."/>
            <person name="Ouellet T."/>
            <person name="Qi W."/>
            <person name="Quesneville H."/>
            <person name="Roncero M.I.G."/>
            <person name="Seong K.-Y."/>
            <person name="Tetko I.V."/>
            <person name="Urban M."/>
            <person name="Waalwijk C."/>
            <person name="Ward T.J."/>
            <person name="Yao J."/>
            <person name="Birren B.W."/>
            <person name="Kistler H.C."/>
        </authorList>
    </citation>
    <scope>NUCLEOTIDE SEQUENCE [LARGE SCALE GENOMIC DNA]</scope>
    <source>
        <strain evidence="4">ATCC MYA-4620 / CBS 123657 / FGSC 9075 / NRRL 31084 / PH-1</strain>
        <strain evidence="3">PH-1 / ATCC MYA-4620 / FGSC 9075 / NRRL 31084</strain>
    </source>
</reference>
<dbReference type="HOGENOM" id="CLU_1669529_0_0_1"/>
<feature type="region of interest" description="Disordered" evidence="1">
    <location>
        <begin position="1"/>
        <end position="68"/>
    </location>
</feature>
<feature type="compositionally biased region" description="Polar residues" evidence="1">
    <location>
        <begin position="1"/>
        <end position="11"/>
    </location>
</feature>
<dbReference type="EMBL" id="HG970333">
    <property type="protein sequence ID" value="CEF79415.1"/>
    <property type="molecule type" value="Genomic_DNA"/>
</dbReference>
<sequence>MVTSHGGSSLLFNERKNTACNRQKKRRDNAKLVTEEEGEEGAGGKERVSRKQVDKKQQVQIHQQDTSDKKKCRIAMLQNGVNGLRSRPEARWYRRREDTTSKGLTVMAFPDYDIHASISGATITVPWYYQEAIFNYLWYTDTGINLLVEFSTISNFGE</sequence>
<dbReference type="RefSeq" id="XP_011321192.1">
    <property type="nucleotide sequence ID" value="XM_011322890.1"/>
</dbReference>
<gene>
    <name evidence="2" type="ORF">FGRAMPH1_01T15229</name>
</gene>
<dbReference type="AlphaFoldDB" id="I1S5Y9"/>
<dbReference type="InParanoid" id="I1S5Y9"/>
<evidence type="ECO:0000313" key="2">
    <source>
        <dbReference type="EMBL" id="CEF79415.1"/>
    </source>
</evidence>
<reference key="3">
    <citation type="submission" date="2014-02" db="EMBL/GenBank/DDBJ databases">
        <title>A revised Fusarium graminearum genomic reference sequence using whole shotgun re-sequencing.</title>
        <authorList>
            <person name="King R."/>
            <person name="Urban M."/>
            <person name="Hassani-Pak K."/>
            <person name="Hammond-Kosack K."/>
        </authorList>
    </citation>
    <scope>NUCLEOTIDE SEQUENCE</scope>
    <source>
        <strain>PH-1</strain>
    </source>
</reference>
<feature type="compositionally biased region" description="Basic and acidic residues" evidence="1">
    <location>
        <begin position="42"/>
        <end position="57"/>
    </location>
</feature>
<accession>I1S5Y9</accession>
<keyword evidence="4" id="KW-1185">Reference proteome</keyword>
<dbReference type="OrthoDB" id="10328492at2759"/>
<dbReference type="VEuPathDB" id="FungiDB:FGRAMPH1_01G15229"/>